<gene>
    <name evidence="2" type="ORF">MAIT1_03618</name>
</gene>
<comment type="caution">
    <text evidence="2">The sequence shown here is derived from an EMBL/GenBank/DDBJ whole genome shotgun (WGS) entry which is preliminary data.</text>
</comment>
<evidence type="ECO:0000259" key="1">
    <source>
        <dbReference type="Pfam" id="PF12770"/>
    </source>
</evidence>
<accession>A0A1Y2K3Y2</accession>
<reference evidence="2 3" key="1">
    <citation type="journal article" date="2016" name="BMC Genomics">
        <title>Combined genomic and structural analyses of a cultured magnetotactic bacterium reveals its niche adaptation to a dynamic environment.</title>
        <authorList>
            <person name="Araujo A.C."/>
            <person name="Morillo V."/>
            <person name="Cypriano J."/>
            <person name="Teixeira L.C."/>
            <person name="Leao P."/>
            <person name="Lyra S."/>
            <person name="Almeida L.G."/>
            <person name="Bazylinski D.A."/>
            <person name="Vasconcellos A.T."/>
            <person name="Abreu F."/>
            <person name="Lins U."/>
        </authorList>
    </citation>
    <scope>NUCLEOTIDE SEQUENCE [LARGE SCALE GENOMIC DNA]</scope>
    <source>
        <strain evidence="2 3">IT-1</strain>
    </source>
</reference>
<dbReference type="InterPro" id="IPR011990">
    <property type="entry name" value="TPR-like_helical_dom_sf"/>
</dbReference>
<dbReference type="AlphaFoldDB" id="A0A1Y2K3Y2"/>
<feature type="domain" description="CHAT" evidence="1">
    <location>
        <begin position="649"/>
        <end position="857"/>
    </location>
</feature>
<dbReference type="EMBL" id="LVJN01000019">
    <property type="protein sequence ID" value="OSM04115.1"/>
    <property type="molecule type" value="Genomic_DNA"/>
</dbReference>
<organism evidence="2 3">
    <name type="scientific">Magnetofaba australis IT-1</name>
    <dbReference type="NCBI Taxonomy" id="1434232"/>
    <lineage>
        <taxon>Bacteria</taxon>
        <taxon>Pseudomonadati</taxon>
        <taxon>Pseudomonadota</taxon>
        <taxon>Magnetococcia</taxon>
        <taxon>Magnetococcales</taxon>
        <taxon>Magnetococcaceae</taxon>
        <taxon>Magnetofaba</taxon>
    </lineage>
</organism>
<dbReference type="PANTHER" id="PTHR10098:SF108">
    <property type="entry name" value="TETRATRICOPEPTIDE REPEAT PROTEIN 28"/>
    <property type="match status" value="1"/>
</dbReference>
<proteinExistence type="predicted"/>
<sequence>MLAGLILLSGCAAPVTLPPVAVLPDAQPATSVAQTLQRANAAANEGAASRAIARLQRGLALAQSKPARNQSAPAALTPPAYAFHNLPYVPPPLDKARIQKAGEQHIHGFTITPQWEQASRAHYAGRPQEALRILEKIRHTAASPNAMVWRATHLSIRLHMAQGEIPQAEALLDELAKLEIAHTGTNAGSRALRAELKMWAGDLDGAIADAVQVAQSIGTWSLPVSYGGPPANMSPLVNLTEAQQRALTVVGASDMLQGRYDTAIPWLEAAAELANDAFHVFSHGLYGMFIKPFPEAFYGRANALALLATCRLASGAEPSAVAPLYERARAYFAAIHYQPGPALTQMLTAKGLLAGKRYAAAVAAAQEAVVLAEQAQLRDYVWRIESLRGWALWRDGRKADAEAAARRAQSVVEEISGGMTADEDKIRFGGGKEEITRLLIAIDRDKGDYAALFDDVERSRARAFVDMLAQRSVASGRQSAITTQIRRLDGEIRQLRRARFSMLADAQSGDEAALLAERRQWLDKLSAADPELAQAFGVSTSSLADVQSRLHAGQAMAYFLPTAEAEPLAWLWITPQEVTLQQAALTADQTQAALALFNTARLMDESGYEDQADALGVDADDDDPMWREEQALRLIAQGLNLAAWQAPEGLLAVPSGVAHFLPWGALDVAFPVAVLPTGGWIVRTTESPTATGAAAIVGDPEFGGLLTPLPGARREAGQLGELYHSAPLIGPAATEAALRAKLQSGVETLHLATHALFDSAAPLESALILSDGKQADPLSAADLYANPLKARIVALSACETGLGRIAAGEDLLGLARSFYLGGTRALLSSLWTVEDQATALFMQTFHQRRLAGEALGASWLAAVQAVKAAGHPPSAYGAFILGGAL</sequence>
<evidence type="ECO:0000313" key="2">
    <source>
        <dbReference type="EMBL" id="OSM04115.1"/>
    </source>
</evidence>
<dbReference type="Proteomes" id="UP000194003">
    <property type="component" value="Unassembled WGS sequence"/>
</dbReference>
<dbReference type="STRING" id="1434232.MAIT1_03618"/>
<dbReference type="SUPFAM" id="SSF48452">
    <property type="entry name" value="TPR-like"/>
    <property type="match status" value="1"/>
</dbReference>
<evidence type="ECO:0000313" key="3">
    <source>
        <dbReference type="Proteomes" id="UP000194003"/>
    </source>
</evidence>
<dbReference type="Pfam" id="PF12770">
    <property type="entry name" value="CHAT"/>
    <property type="match status" value="1"/>
</dbReference>
<dbReference type="PANTHER" id="PTHR10098">
    <property type="entry name" value="RAPSYN-RELATED"/>
    <property type="match status" value="1"/>
</dbReference>
<dbReference type="InterPro" id="IPR024983">
    <property type="entry name" value="CHAT_dom"/>
</dbReference>
<dbReference type="Gene3D" id="1.25.40.10">
    <property type="entry name" value="Tetratricopeptide repeat domain"/>
    <property type="match status" value="1"/>
</dbReference>
<name>A0A1Y2K3Y2_9PROT</name>
<keyword evidence="3" id="KW-1185">Reference proteome</keyword>
<protein>
    <recommendedName>
        <fullName evidence="1">CHAT domain-containing protein</fullName>
    </recommendedName>
</protein>